<dbReference type="Proteomes" id="UP000335636">
    <property type="component" value="Unassembled WGS sequence"/>
</dbReference>
<reference evidence="2" key="1">
    <citation type="submission" date="2019-04" db="EMBL/GenBank/DDBJ databases">
        <authorList>
            <person name="Alioto T."/>
            <person name="Alioto T."/>
        </authorList>
    </citation>
    <scope>NUCLEOTIDE SEQUENCE [LARGE SCALE GENOMIC DNA]</scope>
</reference>
<gene>
    <name evidence="2" type="ORF">MONAX_5E002470</name>
</gene>
<evidence type="ECO:0000313" key="3">
    <source>
        <dbReference type="Proteomes" id="UP000335636"/>
    </source>
</evidence>
<dbReference type="AlphaFoldDB" id="A0A5E4C212"/>
<feature type="region of interest" description="Disordered" evidence="1">
    <location>
        <begin position="279"/>
        <end position="298"/>
    </location>
</feature>
<keyword evidence="3" id="KW-1185">Reference proteome</keyword>
<organism evidence="2 3">
    <name type="scientific">Marmota monax</name>
    <name type="common">Woodchuck</name>
    <dbReference type="NCBI Taxonomy" id="9995"/>
    <lineage>
        <taxon>Eukaryota</taxon>
        <taxon>Metazoa</taxon>
        <taxon>Chordata</taxon>
        <taxon>Craniata</taxon>
        <taxon>Vertebrata</taxon>
        <taxon>Euteleostomi</taxon>
        <taxon>Mammalia</taxon>
        <taxon>Eutheria</taxon>
        <taxon>Euarchontoglires</taxon>
        <taxon>Glires</taxon>
        <taxon>Rodentia</taxon>
        <taxon>Sciuromorpha</taxon>
        <taxon>Sciuridae</taxon>
        <taxon>Xerinae</taxon>
        <taxon>Marmotini</taxon>
        <taxon>Marmota</taxon>
    </lineage>
</organism>
<proteinExistence type="predicted"/>
<accession>A0A5E4C212</accession>
<comment type="caution">
    <text evidence="2">The sequence shown here is derived from an EMBL/GenBank/DDBJ whole genome shotgun (WGS) entry which is preliminary data.</text>
</comment>
<name>A0A5E4C212_MARMO</name>
<sequence>WKVLAPGKLSWGWGRAHETVTDCWGVRQKAVVLDSEPFCRQSPGEDPYPWVVSGTPGWWEGGGRLCSDCWIMIPAGQHACPVSLVLTTPPLVLGSLPGTQQAVVPSRALRRGRLHGAEFPSTGSTWIPSGGLVSTVRFLGAGGTTSSGRHLELQAAGSMGGTLRSGASAPGLRLSCSLRPRDAASTTGHSPPHQPCTVQAQPTGTSADGHLCPWRQCLSLSCLHAPVGPGDSFSATTCPSLHITLKAHHSSLCQELCSVPPCRRKDWPQVHRPGSLGPASPLGHAVPVCSHPGSSDVP</sequence>
<feature type="non-terminal residue" evidence="2">
    <location>
        <position position="1"/>
    </location>
</feature>
<evidence type="ECO:0000313" key="2">
    <source>
        <dbReference type="EMBL" id="VTJ75894.1"/>
    </source>
</evidence>
<feature type="region of interest" description="Disordered" evidence="1">
    <location>
        <begin position="181"/>
        <end position="202"/>
    </location>
</feature>
<protein>
    <submittedName>
        <fullName evidence="2">Uncharacterized protein</fullName>
    </submittedName>
</protein>
<dbReference type="EMBL" id="CABDUW010000833">
    <property type="protein sequence ID" value="VTJ75894.1"/>
    <property type="molecule type" value="Genomic_DNA"/>
</dbReference>
<evidence type="ECO:0000256" key="1">
    <source>
        <dbReference type="SAM" id="MobiDB-lite"/>
    </source>
</evidence>